<sequence length="192" mass="21770">MSVIVESAVARSVVLSPYDEPPELGRREGYILVNLDVGGTAPSIDFVRNYKVGQAYLEGDEEIRLSKNHRYSVSLKGKSKGLYLMAMPVGLYQITQINAPYFNLPYQLDTGDKRVWRFCVDAQKVNYIGRLFINKQRKSDTIEVYLKNRMAADLGEIQDLLGVLIEQYPLVSGAGVQDVFYREWLAPVEVKQ</sequence>
<reference evidence="1" key="1">
    <citation type="journal article" date="2022" name="Arch. Microbiol.">
        <title>Microbulbifer okhotskensis sp. nov., isolated from a deep bottom sediment of the Okhotsk Sea.</title>
        <authorList>
            <person name="Romanenko L."/>
            <person name="Kurilenko V."/>
            <person name="Otstavnykh N."/>
            <person name="Velansky P."/>
            <person name="Isaeva M."/>
            <person name="Mikhailov V."/>
        </authorList>
    </citation>
    <scope>NUCLEOTIDE SEQUENCE</scope>
    <source>
        <strain evidence="1">OS29</strain>
    </source>
</reference>
<keyword evidence="2" id="KW-1185">Reference proteome</keyword>
<dbReference type="RefSeq" id="WP_252470263.1">
    <property type="nucleotide sequence ID" value="NZ_JALBWM010000067.1"/>
</dbReference>
<proteinExistence type="predicted"/>
<gene>
    <name evidence="1" type="ORF">MO867_14380</name>
</gene>
<evidence type="ECO:0000313" key="2">
    <source>
        <dbReference type="Proteomes" id="UP001139028"/>
    </source>
</evidence>
<evidence type="ECO:0000313" key="1">
    <source>
        <dbReference type="EMBL" id="MCO1335523.1"/>
    </source>
</evidence>
<protein>
    <submittedName>
        <fullName evidence="1">Uncharacterized protein</fullName>
    </submittedName>
</protein>
<name>A0A9X2ETY4_9GAMM</name>
<organism evidence="1 2">
    <name type="scientific">Microbulbifer okhotskensis</name>
    <dbReference type="NCBI Taxonomy" id="2926617"/>
    <lineage>
        <taxon>Bacteria</taxon>
        <taxon>Pseudomonadati</taxon>
        <taxon>Pseudomonadota</taxon>
        <taxon>Gammaproteobacteria</taxon>
        <taxon>Cellvibrionales</taxon>
        <taxon>Microbulbiferaceae</taxon>
        <taxon>Microbulbifer</taxon>
    </lineage>
</organism>
<dbReference type="EMBL" id="JALBWM010000067">
    <property type="protein sequence ID" value="MCO1335523.1"/>
    <property type="molecule type" value="Genomic_DNA"/>
</dbReference>
<accession>A0A9X2ETY4</accession>
<dbReference type="Proteomes" id="UP001139028">
    <property type="component" value="Unassembled WGS sequence"/>
</dbReference>
<dbReference type="AlphaFoldDB" id="A0A9X2ETY4"/>
<comment type="caution">
    <text evidence="1">The sequence shown here is derived from an EMBL/GenBank/DDBJ whole genome shotgun (WGS) entry which is preliminary data.</text>
</comment>